<protein>
    <submittedName>
        <fullName evidence="1">Uncharacterized protein</fullName>
    </submittedName>
</protein>
<dbReference type="EMBL" id="JAACJO010000005">
    <property type="protein sequence ID" value="KAF5357809.1"/>
    <property type="molecule type" value="Genomic_DNA"/>
</dbReference>
<evidence type="ECO:0000313" key="2">
    <source>
        <dbReference type="Proteomes" id="UP000559027"/>
    </source>
</evidence>
<reference evidence="1 2" key="1">
    <citation type="journal article" date="2020" name="ISME J.">
        <title>Uncovering the hidden diversity of litter-decomposition mechanisms in mushroom-forming fungi.</title>
        <authorList>
            <person name="Floudas D."/>
            <person name="Bentzer J."/>
            <person name="Ahren D."/>
            <person name="Johansson T."/>
            <person name="Persson P."/>
            <person name="Tunlid A."/>
        </authorList>
    </citation>
    <scope>NUCLEOTIDE SEQUENCE [LARGE SCALE GENOMIC DNA]</scope>
    <source>
        <strain evidence="1 2">CBS 146.42</strain>
    </source>
</reference>
<gene>
    <name evidence="1" type="ORF">D9756_001265</name>
</gene>
<dbReference type="OrthoDB" id="4760524at2759"/>
<dbReference type="AlphaFoldDB" id="A0A8H5G3S2"/>
<accession>A0A8H5G3S2</accession>
<dbReference type="Proteomes" id="UP000559027">
    <property type="component" value="Unassembled WGS sequence"/>
</dbReference>
<proteinExistence type="predicted"/>
<sequence>MLRGLGEVSTSNPLEALDVFYSHILSEVSETALPLVIQVLALLSHGLDSIGTKGHPRRGKLTTRELWLFLRINQPRFYSIMQRLHSVVDIPSPEDSSKRGLAFYHKSFLDYLTGLRRSGRYFVSWDQAHQYQLACSLRWYNLILQFENVTLAATNEHQHAEFMLSAWFRGMPDLNTLSIHSALLIGYYRYGTALKGNAFDSDLFNVLHDFDFSLMRGQNERSVGNILPMLAVSLARDAKARRHFVRIEIRDEIVDPKLLHHLSALTRGRSVEPLDLTAADPFNDMKNLTHSFVIVGNGSKSGLACIGKGTRAIGLSCPWQAIWLIVVLSPTNEQHLEYGEWEEYIVASHQGE</sequence>
<organism evidence="1 2">
    <name type="scientific">Leucocoprinus leucothites</name>
    <dbReference type="NCBI Taxonomy" id="201217"/>
    <lineage>
        <taxon>Eukaryota</taxon>
        <taxon>Fungi</taxon>
        <taxon>Dikarya</taxon>
        <taxon>Basidiomycota</taxon>
        <taxon>Agaricomycotina</taxon>
        <taxon>Agaricomycetes</taxon>
        <taxon>Agaricomycetidae</taxon>
        <taxon>Agaricales</taxon>
        <taxon>Agaricineae</taxon>
        <taxon>Agaricaceae</taxon>
        <taxon>Leucocoprinus</taxon>
    </lineage>
</organism>
<name>A0A8H5G3S2_9AGAR</name>
<keyword evidence="2" id="KW-1185">Reference proteome</keyword>
<evidence type="ECO:0000313" key="1">
    <source>
        <dbReference type="EMBL" id="KAF5357809.1"/>
    </source>
</evidence>
<comment type="caution">
    <text evidence="1">The sequence shown here is derived from an EMBL/GenBank/DDBJ whole genome shotgun (WGS) entry which is preliminary data.</text>
</comment>